<evidence type="ECO:0000313" key="2">
    <source>
        <dbReference type="EMBL" id="PHN01735.1"/>
    </source>
</evidence>
<dbReference type="EMBL" id="PDUD01000050">
    <property type="protein sequence ID" value="PHN01735.1"/>
    <property type="molecule type" value="Genomic_DNA"/>
</dbReference>
<dbReference type="SUPFAM" id="SSF53335">
    <property type="entry name" value="S-adenosyl-L-methionine-dependent methyltransferases"/>
    <property type="match status" value="1"/>
</dbReference>
<dbReference type="Gene3D" id="3.40.50.150">
    <property type="entry name" value="Vaccinia Virus protein VP39"/>
    <property type="match status" value="1"/>
</dbReference>
<evidence type="ECO:0000259" key="1">
    <source>
        <dbReference type="Pfam" id="PF13679"/>
    </source>
</evidence>
<name>A0A2D0MZR1_FLAN2</name>
<dbReference type="InterPro" id="IPR025714">
    <property type="entry name" value="Methyltranfer_dom"/>
</dbReference>
<protein>
    <submittedName>
        <fullName evidence="2">SAM-dependent methyltransferase</fullName>
    </submittedName>
</protein>
<reference evidence="2 3" key="1">
    <citation type="submission" date="2017-10" db="EMBL/GenBank/DDBJ databases">
        <title>The draft genome sequence of Lewinella nigricans NBRC 102662.</title>
        <authorList>
            <person name="Wang K."/>
        </authorList>
    </citation>
    <scope>NUCLEOTIDE SEQUENCE [LARGE SCALE GENOMIC DNA]</scope>
    <source>
        <strain evidence="2 3">NBRC 102662</strain>
    </source>
</reference>
<keyword evidence="2" id="KW-0489">Methyltransferase</keyword>
<dbReference type="AlphaFoldDB" id="A0A2D0MZR1"/>
<dbReference type="GO" id="GO:0005737">
    <property type="term" value="C:cytoplasm"/>
    <property type="evidence" value="ECO:0007669"/>
    <property type="project" value="TreeGrafter"/>
</dbReference>
<dbReference type="Pfam" id="PF13679">
    <property type="entry name" value="Methyltransf_32"/>
    <property type="match status" value="1"/>
</dbReference>
<comment type="caution">
    <text evidence="2">The sequence shown here is derived from an EMBL/GenBank/DDBJ whole genome shotgun (WGS) entry which is preliminary data.</text>
</comment>
<dbReference type="OrthoDB" id="5502211at2"/>
<sequence>MDAKSQFIRQFGESLAAGSFVKLTLSKPDRAEERKNIFLRPVLIREAPMVAFTHRYPQRDEVKNHSWEEAAAELEASLGNDFLKADLFTLEQDVSLLYNKKRKSRLFTQAATHSELPSRQHDRQKNRLLEADGQVYLREMGITDQSGKVVKSGQKKYRQINKYIEIIDNLLEQHPISGQPHVVDMGSGKGYLTFALYDYLTRVKNWKARLTGIELRPKLVQFGNQLAQKTGFDDLEFISQDINDYDPERIDMLIALHACDIATDLAIAKGIHAGAEIIVVAPCCHKQIRKQMNCQTDMQAILRHGILEERQAELVTDGIRSLLLEYSGYRTRVFEFIDTEHTPKNLLIVGTKASPDPEALDRVQAIKKDFGITYHYLEKLLGIA</sequence>
<evidence type="ECO:0000313" key="3">
    <source>
        <dbReference type="Proteomes" id="UP000223913"/>
    </source>
</evidence>
<dbReference type="GO" id="GO:0032259">
    <property type="term" value="P:methylation"/>
    <property type="evidence" value="ECO:0007669"/>
    <property type="project" value="UniProtKB-KW"/>
</dbReference>
<dbReference type="GO" id="GO:0008168">
    <property type="term" value="F:methyltransferase activity"/>
    <property type="evidence" value="ECO:0007669"/>
    <property type="project" value="UniProtKB-KW"/>
</dbReference>
<dbReference type="InterPro" id="IPR029063">
    <property type="entry name" value="SAM-dependent_MTases_sf"/>
</dbReference>
<dbReference type="CDD" id="cd02440">
    <property type="entry name" value="AdoMet_MTases"/>
    <property type="match status" value="1"/>
</dbReference>
<accession>A0A2D0MZR1</accession>
<dbReference type="RefSeq" id="WP_099154921.1">
    <property type="nucleotide sequence ID" value="NZ_PDUD01000050.1"/>
</dbReference>
<dbReference type="PANTHER" id="PTHR13369:SF3">
    <property type="entry name" value="METHYLTRANSFERASE DOMAIN-CONTAINING PROTEIN"/>
    <property type="match status" value="1"/>
</dbReference>
<dbReference type="PANTHER" id="PTHR13369">
    <property type="match status" value="1"/>
</dbReference>
<dbReference type="Proteomes" id="UP000223913">
    <property type="component" value="Unassembled WGS sequence"/>
</dbReference>
<proteinExistence type="predicted"/>
<feature type="domain" description="Methyltransferase" evidence="1">
    <location>
        <begin position="155"/>
        <end position="291"/>
    </location>
</feature>
<keyword evidence="2" id="KW-0808">Transferase</keyword>
<gene>
    <name evidence="2" type="ORF">CRP01_35920</name>
</gene>
<organism evidence="2 3">
    <name type="scientific">Flavilitoribacter nigricans (strain ATCC 23147 / DSM 23189 / NBRC 102662 / NCIMB 1420 / SS-2)</name>
    <name type="common">Lewinella nigricans</name>
    <dbReference type="NCBI Taxonomy" id="1122177"/>
    <lineage>
        <taxon>Bacteria</taxon>
        <taxon>Pseudomonadati</taxon>
        <taxon>Bacteroidota</taxon>
        <taxon>Saprospiria</taxon>
        <taxon>Saprospirales</taxon>
        <taxon>Lewinellaceae</taxon>
        <taxon>Flavilitoribacter</taxon>
    </lineage>
</organism>
<keyword evidence="3" id="KW-1185">Reference proteome</keyword>